<keyword evidence="3" id="KW-1185">Reference proteome</keyword>
<feature type="region of interest" description="Disordered" evidence="1">
    <location>
        <begin position="476"/>
        <end position="544"/>
    </location>
</feature>
<name>A0A0D1ZN46_9EURO</name>
<evidence type="ECO:0000313" key="2">
    <source>
        <dbReference type="EMBL" id="KIW29376.1"/>
    </source>
</evidence>
<evidence type="ECO:0000256" key="1">
    <source>
        <dbReference type="SAM" id="MobiDB-lite"/>
    </source>
</evidence>
<organism evidence="2 3">
    <name type="scientific">Cladophialophora immunda</name>
    <dbReference type="NCBI Taxonomy" id="569365"/>
    <lineage>
        <taxon>Eukaryota</taxon>
        <taxon>Fungi</taxon>
        <taxon>Dikarya</taxon>
        <taxon>Ascomycota</taxon>
        <taxon>Pezizomycotina</taxon>
        <taxon>Eurotiomycetes</taxon>
        <taxon>Chaetothyriomycetidae</taxon>
        <taxon>Chaetothyriales</taxon>
        <taxon>Herpotrichiellaceae</taxon>
        <taxon>Cladophialophora</taxon>
    </lineage>
</organism>
<feature type="compositionally biased region" description="Polar residues" evidence="1">
    <location>
        <begin position="117"/>
        <end position="129"/>
    </location>
</feature>
<dbReference type="EMBL" id="KN847042">
    <property type="protein sequence ID" value="KIW29376.1"/>
    <property type="molecule type" value="Genomic_DNA"/>
</dbReference>
<reference evidence="2 3" key="1">
    <citation type="submission" date="2015-01" db="EMBL/GenBank/DDBJ databases">
        <title>The Genome Sequence of Cladophialophora immunda CBS83496.</title>
        <authorList>
            <consortium name="The Broad Institute Genomics Platform"/>
            <person name="Cuomo C."/>
            <person name="de Hoog S."/>
            <person name="Gorbushina A."/>
            <person name="Stielow B."/>
            <person name="Teixiera M."/>
            <person name="Abouelleil A."/>
            <person name="Chapman S.B."/>
            <person name="Priest M."/>
            <person name="Young S.K."/>
            <person name="Wortman J."/>
            <person name="Nusbaum C."/>
            <person name="Birren B."/>
        </authorList>
    </citation>
    <scope>NUCLEOTIDE SEQUENCE [LARGE SCALE GENOMIC DNA]</scope>
    <source>
        <strain evidence="2 3">CBS 83496</strain>
    </source>
</reference>
<dbReference type="VEuPathDB" id="FungiDB:PV07_05194"/>
<gene>
    <name evidence="2" type="ORF">PV07_05194</name>
</gene>
<evidence type="ECO:0000313" key="3">
    <source>
        <dbReference type="Proteomes" id="UP000054466"/>
    </source>
</evidence>
<feature type="compositionally biased region" description="Basic residues" evidence="1">
    <location>
        <begin position="511"/>
        <end position="527"/>
    </location>
</feature>
<feature type="compositionally biased region" description="Low complexity" evidence="1">
    <location>
        <begin position="479"/>
        <end position="499"/>
    </location>
</feature>
<sequence>MNEGALPLFSTPEAASGMHAQQAKTKMRGVPTEDQITRPTVVELKPEDGYCGLAQFDSEGVKLIAQLEQVQPTEYGHEDIYLVQFKVDLMSSVAQRKRIQAADFDIKISPLPEHGEQTPQEQKPTTPDQDPQIVVVSPEIQLWNVSEREISVEARKSLLLSANATTFAGASIGAENTARELTKFDGVVTIHGVIKNGKDTACWRIREDSASKSGVPQSLRLVAGVRAKAGFQIQVLRLEAHVRERKRFWKLRILSARSTAIVQINPLDKLLAQILHATTERAKQLLAKTTSVATQARSALKELHEKADSTIKELEANDLANHGQHVEGALRLVEDIANACQGWRNPLNDGRLKKDEVVFDALTKRIIEAERHQENEEAQRNQGSREKTREQLQDEKISEQLASTKEDLRRIKRQVHLTELKGTLEKLNRMIANENTEQAEIKSAMRDAEELASRLDTEPDISYQRTRQHYRHLIEGDGESSSESGSASSSDSDSSSDLGADSDTDYDNVNAHHHLHEHYRRRRHGRRNSPLVVPQTSTVISTRRRIKPEELRSFSAVGGYSIKVL</sequence>
<dbReference type="Proteomes" id="UP000054466">
    <property type="component" value="Unassembled WGS sequence"/>
</dbReference>
<dbReference type="RefSeq" id="XP_016249592.1">
    <property type="nucleotide sequence ID" value="XM_016392073.1"/>
</dbReference>
<proteinExistence type="predicted"/>
<feature type="region of interest" description="Disordered" evidence="1">
    <location>
        <begin position="370"/>
        <end position="401"/>
    </location>
</feature>
<accession>A0A0D1ZN46</accession>
<feature type="region of interest" description="Disordered" evidence="1">
    <location>
        <begin position="106"/>
        <end position="131"/>
    </location>
</feature>
<dbReference type="HOGENOM" id="CLU_482312_0_0_1"/>
<dbReference type="AlphaFoldDB" id="A0A0D1ZN46"/>
<protein>
    <submittedName>
        <fullName evidence="2">Uncharacterized protein</fullName>
    </submittedName>
</protein>
<dbReference type="STRING" id="569365.A0A0D1ZN46"/>
<dbReference type="GeneID" id="27344388"/>